<evidence type="ECO:0000313" key="1">
    <source>
        <dbReference type="EMBL" id="AUV84142.1"/>
    </source>
</evidence>
<keyword evidence="2" id="KW-1185">Reference proteome</keyword>
<protein>
    <submittedName>
        <fullName evidence="1">Uncharacterized protein</fullName>
    </submittedName>
</protein>
<keyword evidence="1" id="KW-0614">Plasmid</keyword>
<geneLocation type="plasmid" evidence="1">
    <name>unnamed1</name>
</geneLocation>
<evidence type="ECO:0000313" key="2">
    <source>
        <dbReference type="Proteomes" id="UP000236584"/>
    </source>
</evidence>
<organism evidence="1 2">
    <name type="scientific">Salinigranum rubrum</name>
    <dbReference type="NCBI Taxonomy" id="755307"/>
    <lineage>
        <taxon>Archaea</taxon>
        <taxon>Methanobacteriati</taxon>
        <taxon>Methanobacteriota</taxon>
        <taxon>Stenosarchaea group</taxon>
        <taxon>Halobacteria</taxon>
        <taxon>Halobacteriales</taxon>
        <taxon>Haloferacaceae</taxon>
        <taxon>Salinigranum</taxon>
    </lineage>
</organism>
<proteinExistence type="predicted"/>
<dbReference type="KEGG" id="srub:C2R22_21415"/>
<name>A0A2I8VQE2_9EURY</name>
<dbReference type="EMBL" id="CP026310">
    <property type="protein sequence ID" value="AUV84142.1"/>
    <property type="molecule type" value="Genomic_DNA"/>
</dbReference>
<dbReference type="AlphaFoldDB" id="A0A2I8VQE2"/>
<gene>
    <name evidence="1" type="ORF">C2R22_21415</name>
</gene>
<sequence>MAVEFVSSNLVVISPPRLFNTNDINIMFFEIPSKYLCTVAASPSTFNDSVRIKDLNHTDEQQEFAVKHAFFIVWHLLDDCCETCFTFSSLLDQFINSHSTLRLTR</sequence>
<accession>A0A2I8VQE2</accession>
<dbReference type="Proteomes" id="UP000236584">
    <property type="component" value="Plasmid unnamed1"/>
</dbReference>
<reference evidence="1 2" key="1">
    <citation type="submission" date="2018-01" db="EMBL/GenBank/DDBJ databases">
        <title>Complete genome sequence of Salinigranum rubrum GX10T, an extremely halophilic archaeon isolated from a marine solar saltern.</title>
        <authorList>
            <person name="Han S."/>
        </authorList>
    </citation>
    <scope>NUCLEOTIDE SEQUENCE [LARGE SCALE GENOMIC DNA]</scope>
    <source>
        <strain evidence="1 2">GX10</strain>
        <plasmid evidence="2">Plasmid unnamed1</plasmid>
    </source>
</reference>